<evidence type="ECO:0000256" key="6">
    <source>
        <dbReference type="ARBA" id="ARBA00023136"/>
    </source>
</evidence>
<proteinExistence type="predicted"/>
<keyword evidence="9" id="KW-1185">Reference proteome</keyword>
<keyword evidence="5 7" id="KW-1133">Transmembrane helix</keyword>
<dbReference type="InterPro" id="IPR011701">
    <property type="entry name" value="MFS"/>
</dbReference>
<evidence type="ECO:0000256" key="1">
    <source>
        <dbReference type="ARBA" id="ARBA00004651"/>
    </source>
</evidence>
<reference evidence="9" key="1">
    <citation type="journal article" date="2019" name="Int. J. Syst. Evol. Microbiol.">
        <title>The Global Catalogue of Microorganisms (GCM) 10K type strain sequencing project: providing services to taxonomists for standard genome sequencing and annotation.</title>
        <authorList>
            <consortium name="The Broad Institute Genomics Platform"/>
            <consortium name="The Broad Institute Genome Sequencing Center for Infectious Disease"/>
            <person name="Wu L."/>
            <person name="Ma J."/>
        </authorList>
    </citation>
    <scope>NUCLEOTIDE SEQUENCE [LARGE SCALE GENOMIC DNA]</scope>
    <source>
        <strain evidence="9">CGMCC 4.1641</strain>
    </source>
</reference>
<dbReference type="InterPro" id="IPR036259">
    <property type="entry name" value="MFS_trans_sf"/>
</dbReference>
<protein>
    <submittedName>
        <fullName evidence="8">MFS transporter</fullName>
    </submittedName>
</protein>
<keyword evidence="3" id="KW-1003">Cell membrane</keyword>
<keyword evidence="6 7" id="KW-0472">Membrane</keyword>
<keyword evidence="4 7" id="KW-0812">Transmembrane</keyword>
<feature type="transmembrane region" description="Helical" evidence="7">
    <location>
        <begin position="378"/>
        <end position="404"/>
    </location>
</feature>
<evidence type="ECO:0000313" key="8">
    <source>
        <dbReference type="EMBL" id="MFC5146846.1"/>
    </source>
</evidence>
<dbReference type="EMBL" id="JBHSKJ010000010">
    <property type="protein sequence ID" value="MFC5146846.1"/>
    <property type="molecule type" value="Genomic_DNA"/>
</dbReference>
<evidence type="ECO:0000256" key="5">
    <source>
        <dbReference type="ARBA" id="ARBA00022989"/>
    </source>
</evidence>
<feature type="transmembrane region" description="Helical" evidence="7">
    <location>
        <begin position="91"/>
        <end position="110"/>
    </location>
</feature>
<feature type="transmembrane region" description="Helical" evidence="7">
    <location>
        <begin position="181"/>
        <end position="200"/>
    </location>
</feature>
<sequence length="422" mass="42877">MTLSAQSLYGGVRTWAGEQIPGPGPGRQLALLTLVQSVGLGAFLSSSALFLTGVAGLSSGQVGTGLSIAGVCSALASTLAGAAAGRFGTRVPLALTYAATAVLFVLYGTVGSYPGFLLLACGISIGEGAAEPLRATLVHALSRGTRASLLRAQMRSVLNIGFIAGSGLATLALLAGTREAFLGVFLGNACAHVCCALLTLRLRPPQDDAPPPARPGSRRSGRAFTDVRFLLLTLVNGALEMHQVVVTVIVPLWIVTSTRAPAWLNAVLLVLNTVVIIATQVRVGRRIDTLASAGAMQVRGGILLGVSCCAAALSAVPGVALPVTALVVSALVLAVGELCQVASALQLSYDLPPPGRQAEYQGVFAFRKGLRQAVGPALLTWLVVGHGATGWLVLGGCFAVLGLLGGRLVTLSAAAREDAPPA</sequence>
<comment type="subcellular location">
    <subcellularLocation>
        <location evidence="1">Cell membrane</location>
        <topology evidence="1">Multi-pass membrane protein</topology>
    </subcellularLocation>
</comment>
<comment type="caution">
    <text evidence="8">The sequence shown here is derived from an EMBL/GenBank/DDBJ whole genome shotgun (WGS) entry which is preliminary data.</text>
</comment>
<dbReference type="Gene3D" id="1.20.1250.20">
    <property type="entry name" value="MFS general substrate transporter like domains"/>
    <property type="match status" value="1"/>
</dbReference>
<feature type="transmembrane region" description="Helical" evidence="7">
    <location>
        <begin position="302"/>
        <end position="335"/>
    </location>
</feature>
<feature type="transmembrane region" description="Helical" evidence="7">
    <location>
        <begin position="29"/>
        <end position="50"/>
    </location>
</feature>
<accession>A0ABV9ZZF4</accession>
<dbReference type="PANTHER" id="PTHR23517:SF2">
    <property type="entry name" value="MULTIDRUG RESISTANCE PROTEIN MDTH"/>
    <property type="match status" value="1"/>
</dbReference>
<organism evidence="8 9">
    <name type="scientific">Streptomyces aureoversilis</name>
    <dbReference type="NCBI Taxonomy" id="67277"/>
    <lineage>
        <taxon>Bacteria</taxon>
        <taxon>Bacillati</taxon>
        <taxon>Actinomycetota</taxon>
        <taxon>Actinomycetes</taxon>
        <taxon>Kitasatosporales</taxon>
        <taxon>Streptomycetaceae</taxon>
        <taxon>Streptomyces</taxon>
    </lineage>
</organism>
<evidence type="ECO:0000256" key="2">
    <source>
        <dbReference type="ARBA" id="ARBA00022448"/>
    </source>
</evidence>
<name>A0ABV9ZZF4_9ACTN</name>
<dbReference type="Proteomes" id="UP001596222">
    <property type="component" value="Unassembled WGS sequence"/>
</dbReference>
<keyword evidence="2" id="KW-0813">Transport</keyword>
<dbReference type="SUPFAM" id="SSF103473">
    <property type="entry name" value="MFS general substrate transporter"/>
    <property type="match status" value="1"/>
</dbReference>
<dbReference type="PANTHER" id="PTHR23517">
    <property type="entry name" value="RESISTANCE PROTEIN MDTM, PUTATIVE-RELATED-RELATED"/>
    <property type="match status" value="1"/>
</dbReference>
<evidence type="ECO:0000313" key="9">
    <source>
        <dbReference type="Proteomes" id="UP001596222"/>
    </source>
</evidence>
<evidence type="ECO:0000256" key="3">
    <source>
        <dbReference type="ARBA" id="ARBA00022475"/>
    </source>
</evidence>
<dbReference type="RefSeq" id="WP_382043746.1">
    <property type="nucleotide sequence ID" value="NZ_JBHSKJ010000010.1"/>
</dbReference>
<gene>
    <name evidence="8" type="ORF">ACFPP6_19420</name>
</gene>
<feature type="transmembrane region" description="Helical" evidence="7">
    <location>
        <begin position="62"/>
        <end position="84"/>
    </location>
</feature>
<feature type="transmembrane region" description="Helical" evidence="7">
    <location>
        <begin position="157"/>
        <end position="175"/>
    </location>
</feature>
<dbReference type="Pfam" id="PF07690">
    <property type="entry name" value="MFS_1"/>
    <property type="match status" value="1"/>
</dbReference>
<feature type="transmembrane region" description="Helical" evidence="7">
    <location>
        <begin position="260"/>
        <end position="281"/>
    </location>
</feature>
<evidence type="ECO:0000256" key="7">
    <source>
        <dbReference type="SAM" id="Phobius"/>
    </source>
</evidence>
<evidence type="ECO:0000256" key="4">
    <source>
        <dbReference type="ARBA" id="ARBA00022692"/>
    </source>
</evidence>
<feature type="transmembrane region" description="Helical" evidence="7">
    <location>
        <begin position="229"/>
        <end position="254"/>
    </location>
</feature>
<dbReference type="InterPro" id="IPR050171">
    <property type="entry name" value="MFS_Transporters"/>
</dbReference>